<sequence>MLDVRWPAAGRRRRRRRRRRQLDCVFRLTVFGTLSSYCSSLLCVIFFAAITTSSIFHGL</sequence>
<keyword evidence="1" id="KW-0472">Membrane</keyword>
<keyword evidence="1" id="KW-1133">Transmembrane helix</keyword>
<dbReference type="Proteomes" id="UP000292957">
    <property type="component" value="Unassembled WGS sequence"/>
</dbReference>
<dbReference type="AlphaFoldDB" id="A0A4Q9MZ40"/>
<dbReference type="EMBL" id="ML143393">
    <property type="protein sequence ID" value="TBU32797.1"/>
    <property type="molecule type" value="Genomic_DNA"/>
</dbReference>
<accession>A0A4Q9MZ40</accession>
<organism evidence="2">
    <name type="scientific">Dichomitus squalens</name>
    <dbReference type="NCBI Taxonomy" id="114155"/>
    <lineage>
        <taxon>Eukaryota</taxon>
        <taxon>Fungi</taxon>
        <taxon>Dikarya</taxon>
        <taxon>Basidiomycota</taxon>
        <taxon>Agaricomycotina</taxon>
        <taxon>Agaricomycetes</taxon>
        <taxon>Polyporales</taxon>
        <taxon>Polyporaceae</taxon>
        <taxon>Dichomitus</taxon>
    </lineage>
</organism>
<reference evidence="2" key="1">
    <citation type="submission" date="2019-01" db="EMBL/GenBank/DDBJ databases">
        <title>Draft genome sequences of three monokaryotic isolates of the white-rot basidiomycete fungus Dichomitus squalens.</title>
        <authorList>
            <consortium name="DOE Joint Genome Institute"/>
            <person name="Lopez S.C."/>
            <person name="Andreopoulos B."/>
            <person name="Pangilinan J."/>
            <person name="Lipzen A."/>
            <person name="Riley R."/>
            <person name="Ahrendt S."/>
            <person name="Ng V."/>
            <person name="Barry K."/>
            <person name="Daum C."/>
            <person name="Grigoriev I.V."/>
            <person name="Hilden K.S."/>
            <person name="Makela M.R."/>
            <person name="de Vries R.P."/>
        </authorList>
    </citation>
    <scope>NUCLEOTIDE SEQUENCE [LARGE SCALE GENOMIC DNA]</scope>
    <source>
        <strain evidence="2">OM18370.1</strain>
    </source>
</reference>
<name>A0A4Q9MZ40_9APHY</name>
<gene>
    <name evidence="2" type="ORF">BD311DRAFT_749750</name>
</gene>
<keyword evidence="1" id="KW-0812">Transmembrane</keyword>
<evidence type="ECO:0000313" key="2">
    <source>
        <dbReference type="EMBL" id="TBU32797.1"/>
    </source>
</evidence>
<feature type="transmembrane region" description="Helical" evidence="1">
    <location>
        <begin position="24"/>
        <end position="50"/>
    </location>
</feature>
<proteinExistence type="predicted"/>
<evidence type="ECO:0000256" key="1">
    <source>
        <dbReference type="SAM" id="Phobius"/>
    </source>
</evidence>
<protein>
    <submittedName>
        <fullName evidence="2">Uncharacterized protein</fullName>
    </submittedName>
</protein>